<dbReference type="FunCoup" id="A0A066WNP4">
    <property type="interactions" value="64"/>
</dbReference>
<protein>
    <submittedName>
        <fullName evidence="4">Replication factor A protein 3</fullName>
    </submittedName>
</protein>
<dbReference type="OrthoDB" id="188186at2759"/>
<dbReference type="RefSeq" id="XP_013245085.1">
    <property type="nucleotide sequence ID" value="XM_013389631.1"/>
</dbReference>
<dbReference type="HOGENOM" id="CLU_141922_1_0_1"/>
<dbReference type="GO" id="GO:0006310">
    <property type="term" value="P:DNA recombination"/>
    <property type="evidence" value="ECO:0007669"/>
    <property type="project" value="InterPro"/>
</dbReference>
<dbReference type="InterPro" id="IPR013970">
    <property type="entry name" value="Rfa2"/>
</dbReference>
<sequence length="113" mass="12344">MDTGATPHINSARLGSFAGRTVRVIGKVERVEGNVVMLKSSDEGLIEVSIANLGEHDWPNLQYVEIIGKVSKSGDVLQEFSTIEMTGPELDMKLVDRLVAFEEKLPDVFGRAS</sequence>
<dbReference type="InParanoid" id="A0A066WNP4"/>
<name>A0A066WNP4_TILAU</name>
<gene>
    <name evidence="4" type="ORF">K437DRAFT_254423</name>
</gene>
<evidence type="ECO:0000256" key="3">
    <source>
        <dbReference type="ARBA" id="ARBA00023242"/>
    </source>
</evidence>
<evidence type="ECO:0000313" key="4">
    <source>
        <dbReference type="EMBL" id="KDN52235.1"/>
    </source>
</evidence>
<reference evidence="4 5" key="1">
    <citation type="submission" date="2014-05" db="EMBL/GenBank/DDBJ databases">
        <title>Draft genome sequence of a rare smut relative, Tilletiaria anomala UBC 951.</title>
        <authorList>
            <consortium name="DOE Joint Genome Institute"/>
            <person name="Toome M."/>
            <person name="Kuo A."/>
            <person name="Henrissat B."/>
            <person name="Lipzen A."/>
            <person name="Tritt A."/>
            <person name="Yoshinaga Y."/>
            <person name="Zane M."/>
            <person name="Barry K."/>
            <person name="Grigoriev I.V."/>
            <person name="Spatafora J.W."/>
            <person name="Aimea M.C."/>
        </authorList>
    </citation>
    <scope>NUCLEOTIDE SEQUENCE [LARGE SCALE GENOMIC DNA]</scope>
    <source>
        <strain evidence="4 5">UBC 951</strain>
    </source>
</reference>
<keyword evidence="3" id="KW-0539">Nucleus</keyword>
<comment type="similarity">
    <text evidence="2">Belongs to the replication factor A protein 3 family.</text>
</comment>
<dbReference type="AlphaFoldDB" id="A0A066WNP4"/>
<keyword evidence="5" id="KW-1185">Reference proteome</keyword>
<dbReference type="SUPFAM" id="SSF50249">
    <property type="entry name" value="Nucleic acid-binding proteins"/>
    <property type="match status" value="1"/>
</dbReference>
<dbReference type="GO" id="GO:0006260">
    <property type="term" value="P:DNA replication"/>
    <property type="evidence" value="ECO:0007669"/>
    <property type="project" value="InterPro"/>
</dbReference>
<proteinExistence type="inferred from homology"/>
<dbReference type="EMBL" id="JMSN01000012">
    <property type="protein sequence ID" value="KDN52235.1"/>
    <property type="molecule type" value="Genomic_DNA"/>
</dbReference>
<dbReference type="InterPro" id="IPR012340">
    <property type="entry name" value="NA-bd_OB-fold"/>
</dbReference>
<dbReference type="Proteomes" id="UP000027361">
    <property type="component" value="Unassembled WGS sequence"/>
</dbReference>
<comment type="caution">
    <text evidence="4">The sequence shown here is derived from an EMBL/GenBank/DDBJ whole genome shotgun (WGS) entry which is preliminary data.</text>
</comment>
<dbReference type="STRING" id="1037660.A0A066WNP4"/>
<dbReference type="GO" id="GO:0031981">
    <property type="term" value="C:nuclear lumen"/>
    <property type="evidence" value="ECO:0007669"/>
    <property type="project" value="UniProtKB-ARBA"/>
</dbReference>
<dbReference type="Pfam" id="PF08661">
    <property type="entry name" value="Rep_fac-A_3"/>
    <property type="match status" value="1"/>
</dbReference>
<organism evidence="4 5">
    <name type="scientific">Tilletiaria anomala (strain ATCC 24038 / CBS 436.72 / UBC 951)</name>
    <dbReference type="NCBI Taxonomy" id="1037660"/>
    <lineage>
        <taxon>Eukaryota</taxon>
        <taxon>Fungi</taxon>
        <taxon>Dikarya</taxon>
        <taxon>Basidiomycota</taxon>
        <taxon>Ustilaginomycotina</taxon>
        <taxon>Exobasidiomycetes</taxon>
        <taxon>Georgefischeriales</taxon>
        <taxon>Tilletiariaceae</taxon>
        <taxon>Tilletiaria</taxon>
    </lineage>
</organism>
<dbReference type="OMA" id="EFSTIEM"/>
<dbReference type="Gene3D" id="2.40.50.140">
    <property type="entry name" value="Nucleic acid-binding proteins"/>
    <property type="match status" value="1"/>
</dbReference>
<evidence type="ECO:0000256" key="2">
    <source>
        <dbReference type="ARBA" id="ARBA00009761"/>
    </source>
</evidence>
<evidence type="ECO:0000313" key="5">
    <source>
        <dbReference type="Proteomes" id="UP000027361"/>
    </source>
</evidence>
<dbReference type="GO" id="GO:0006281">
    <property type="term" value="P:DNA repair"/>
    <property type="evidence" value="ECO:0007669"/>
    <property type="project" value="InterPro"/>
</dbReference>
<dbReference type="GO" id="GO:0003677">
    <property type="term" value="F:DNA binding"/>
    <property type="evidence" value="ECO:0007669"/>
    <property type="project" value="InterPro"/>
</dbReference>
<comment type="subcellular location">
    <subcellularLocation>
        <location evidence="1">Nucleus</location>
    </subcellularLocation>
</comment>
<accession>A0A066WNP4</accession>
<dbReference type="GeneID" id="25263860"/>
<evidence type="ECO:0000256" key="1">
    <source>
        <dbReference type="ARBA" id="ARBA00004123"/>
    </source>
</evidence>